<gene>
    <name evidence="9" type="ORF">J3T88_03890</name>
</gene>
<organism evidence="9 10">
    <name type="scientific">Staphylococcus nepalensis</name>
    <dbReference type="NCBI Taxonomy" id="214473"/>
    <lineage>
        <taxon>Bacteria</taxon>
        <taxon>Bacillati</taxon>
        <taxon>Bacillota</taxon>
        <taxon>Bacilli</taxon>
        <taxon>Bacillales</taxon>
        <taxon>Staphylococcaceae</taxon>
        <taxon>Staphylococcus</taxon>
    </lineage>
</organism>
<feature type="compositionally biased region" description="Low complexity" evidence="6">
    <location>
        <begin position="96"/>
        <end position="110"/>
    </location>
</feature>
<comment type="subcellular location">
    <subcellularLocation>
        <location evidence="1">Secreted</location>
        <location evidence="1">Cell wall</location>
        <topology evidence="1">Peptidoglycan-anchor</topology>
    </subcellularLocation>
</comment>
<keyword evidence="7" id="KW-0812">Transmembrane</keyword>
<evidence type="ECO:0000256" key="1">
    <source>
        <dbReference type="ARBA" id="ARBA00004168"/>
    </source>
</evidence>
<dbReference type="NCBIfam" id="TIGR01167">
    <property type="entry name" value="LPXTG_anchor"/>
    <property type="match status" value="1"/>
</dbReference>
<feature type="compositionally biased region" description="Low complexity" evidence="6">
    <location>
        <begin position="10"/>
        <end position="24"/>
    </location>
</feature>
<evidence type="ECO:0000256" key="4">
    <source>
        <dbReference type="ARBA" id="ARBA00022729"/>
    </source>
</evidence>
<feature type="compositionally biased region" description="Low complexity" evidence="6">
    <location>
        <begin position="58"/>
        <end position="77"/>
    </location>
</feature>
<evidence type="ECO:0000256" key="7">
    <source>
        <dbReference type="SAM" id="Phobius"/>
    </source>
</evidence>
<dbReference type="InterPro" id="IPR041498">
    <property type="entry name" value="Big_6"/>
</dbReference>
<evidence type="ECO:0000256" key="2">
    <source>
        <dbReference type="ARBA" id="ARBA00022512"/>
    </source>
</evidence>
<dbReference type="RefSeq" id="WP_207573119.1">
    <property type="nucleotide sequence ID" value="NZ_JAFNLS010000002.1"/>
</dbReference>
<dbReference type="Gene3D" id="2.60.40.10">
    <property type="entry name" value="Immunoglobulins"/>
    <property type="match status" value="2"/>
</dbReference>
<keyword evidence="2" id="KW-0134">Cell wall</keyword>
<dbReference type="Pfam" id="PF00746">
    <property type="entry name" value="Gram_pos_anchor"/>
    <property type="match status" value="1"/>
</dbReference>
<keyword evidence="5" id="KW-0572">Peptidoglycan-anchor</keyword>
<dbReference type="PROSITE" id="PS50847">
    <property type="entry name" value="GRAM_POS_ANCHORING"/>
    <property type="match status" value="1"/>
</dbReference>
<dbReference type="Pfam" id="PF17936">
    <property type="entry name" value="Big_6"/>
    <property type="match status" value="2"/>
</dbReference>
<dbReference type="NCBIfam" id="NF033510">
    <property type="entry name" value="Ca_tandemer"/>
    <property type="match status" value="2"/>
</dbReference>
<name>A0ABS3L169_9STAP</name>
<comment type="caution">
    <text evidence="9">The sequence shown here is derived from an EMBL/GenBank/DDBJ whole genome shotgun (WGS) entry which is preliminary data.</text>
</comment>
<dbReference type="InterPro" id="IPR013783">
    <property type="entry name" value="Ig-like_fold"/>
</dbReference>
<evidence type="ECO:0000313" key="10">
    <source>
        <dbReference type="Proteomes" id="UP000664081"/>
    </source>
</evidence>
<feature type="compositionally biased region" description="Polar residues" evidence="6">
    <location>
        <begin position="138"/>
        <end position="151"/>
    </location>
</feature>
<feature type="region of interest" description="Disordered" evidence="6">
    <location>
        <begin position="136"/>
        <end position="253"/>
    </location>
</feature>
<feature type="non-terminal residue" evidence="9">
    <location>
        <position position="1"/>
    </location>
</feature>
<feature type="region of interest" description="Disordered" evidence="6">
    <location>
        <begin position="52"/>
        <end position="117"/>
    </location>
</feature>
<sequence length="284" mass="29462">IRGTAEAGSTVTVTFPDGTTGTGTADEEGNYTIEIPTDINLGGGENIIVTAKDKAGNPSESATTTVTDTTAPEAPTVNEVTSEDKTIRGTAEAGSTVTVTFPDGTTGTGTADDEGNYTIEIPTNINLNGGENIIVKATDQSGNTSENTNTVVPGADKVPGTGEAQDTDETSDKGEATSTNEGAIPEEKQNTSETSGVNQSSNTGQTSKVDQNSNAEYNNSGSATSNSNKKEKDNVANKNNINKSELPKTGEHEENNATLFGSLFAGMGALLLFIKRRRKKEEDK</sequence>
<dbReference type="EMBL" id="JAFNLT010000002">
    <property type="protein sequence ID" value="MBO1226466.1"/>
    <property type="molecule type" value="Genomic_DNA"/>
</dbReference>
<feature type="region of interest" description="Disordered" evidence="6">
    <location>
        <begin position="1"/>
        <end position="28"/>
    </location>
</feature>
<evidence type="ECO:0000259" key="8">
    <source>
        <dbReference type="PROSITE" id="PS50847"/>
    </source>
</evidence>
<keyword evidence="7" id="KW-0472">Membrane</keyword>
<dbReference type="InterPro" id="IPR019931">
    <property type="entry name" value="LPXTG_anchor"/>
</dbReference>
<evidence type="ECO:0000256" key="5">
    <source>
        <dbReference type="ARBA" id="ARBA00023088"/>
    </source>
</evidence>
<feature type="domain" description="Gram-positive cocci surface proteins LPxTG" evidence="8">
    <location>
        <begin position="246"/>
        <end position="284"/>
    </location>
</feature>
<keyword evidence="7" id="KW-1133">Transmembrane helix</keyword>
<evidence type="ECO:0000256" key="6">
    <source>
        <dbReference type="SAM" id="MobiDB-lite"/>
    </source>
</evidence>
<proteinExistence type="predicted"/>
<dbReference type="Proteomes" id="UP000664081">
    <property type="component" value="Unassembled WGS sequence"/>
</dbReference>
<reference evidence="9 10" key="1">
    <citation type="submission" date="2021-03" db="EMBL/GenBank/DDBJ databases">
        <title>Staphylococci and Mammaliicocci in bats.</title>
        <authorList>
            <person name="Fountain K."/>
        </authorList>
    </citation>
    <scope>NUCLEOTIDE SEQUENCE [LARGE SCALE GENOMIC DNA]</scope>
    <source>
        <strain evidence="9 10">18_1_E_SW</strain>
    </source>
</reference>
<feature type="transmembrane region" description="Helical" evidence="7">
    <location>
        <begin position="257"/>
        <end position="274"/>
    </location>
</feature>
<keyword evidence="4" id="KW-0732">Signal</keyword>
<keyword evidence="3" id="KW-0964">Secreted</keyword>
<evidence type="ECO:0000313" key="9">
    <source>
        <dbReference type="EMBL" id="MBO1226466.1"/>
    </source>
</evidence>
<keyword evidence="10" id="KW-1185">Reference proteome</keyword>
<protein>
    <submittedName>
        <fullName evidence="9">LPXTG cell wall anchor domain-containing protein</fullName>
    </submittedName>
</protein>
<accession>A0ABS3L169</accession>
<feature type="compositionally biased region" description="Polar residues" evidence="6">
    <location>
        <begin position="191"/>
        <end position="227"/>
    </location>
</feature>
<evidence type="ECO:0000256" key="3">
    <source>
        <dbReference type="ARBA" id="ARBA00022525"/>
    </source>
</evidence>